<dbReference type="PROSITE" id="PS51257">
    <property type="entry name" value="PROKAR_LIPOPROTEIN"/>
    <property type="match status" value="1"/>
</dbReference>
<evidence type="ECO:0000313" key="3">
    <source>
        <dbReference type="Proteomes" id="UP000326921"/>
    </source>
</evidence>
<evidence type="ECO:0000256" key="1">
    <source>
        <dbReference type="SAM" id="Phobius"/>
    </source>
</evidence>
<dbReference type="KEGG" id="sphe:GFH32_05965"/>
<dbReference type="EMBL" id="CP045652">
    <property type="protein sequence ID" value="QGA25889.1"/>
    <property type="molecule type" value="Genomic_DNA"/>
</dbReference>
<dbReference type="Pfam" id="PF03929">
    <property type="entry name" value="PepSY_TM"/>
    <property type="match status" value="1"/>
</dbReference>
<keyword evidence="1" id="KW-0812">Transmembrane</keyword>
<evidence type="ECO:0000313" key="2">
    <source>
        <dbReference type="EMBL" id="QGA25889.1"/>
    </source>
</evidence>
<organism evidence="2 3">
    <name type="scientific">Sphingobacterium zhuxiongii</name>
    <dbReference type="NCBI Taxonomy" id="2662364"/>
    <lineage>
        <taxon>Bacteria</taxon>
        <taxon>Pseudomonadati</taxon>
        <taxon>Bacteroidota</taxon>
        <taxon>Sphingobacteriia</taxon>
        <taxon>Sphingobacteriales</taxon>
        <taxon>Sphingobacteriaceae</taxon>
        <taxon>Sphingobacterium</taxon>
    </lineage>
</organism>
<gene>
    <name evidence="2" type="ORF">GFH32_05965</name>
</gene>
<dbReference type="PANTHER" id="PTHR34219">
    <property type="entry name" value="IRON-REGULATED INNER MEMBRANE PROTEIN-RELATED"/>
    <property type="match status" value="1"/>
</dbReference>
<accession>A0A5Q0Q9R3</accession>
<feature type="transmembrane region" description="Helical" evidence="1">
    <location>
        <begin position="350"/>
        <end position="371"/>
    </location>
</feature>
<keyword evidence="1" id="KW-1133">Transmembrane helix</keyword>
<keyword evidence="3" id="KW-1185">Reference proteome</keyword>
<feature type="transmembrane region" description="Helical" evidence="1">
    <location>
        <begin position="12"/>
        <end position="33"/>
    </location>
</feature>
<protein>
    <submittedName>
        <fullName evidence="2">PepSY domain-containing protein</fullName>
    </submittedName>
</protein>
<feature type="transmembrane region" description="Helical" evidence="1">
    <location>
        <begin position="205"/>
        <end position="228"/>
    </location>
</feature>
<dbReference type="RefSeq" id="WP_153510211.1">
    <property type="nucleotide sequence ID" value="NZ_CP045652.1"/>
</dbReference>
<keyword evidence="1" id="KW-0472">Membrane</keyword>
<proteinExistence type="predicted"/>
<dbReference type="InterPro" id="IPR005625">
    <property type="entry name" value="PepSY-ass_TM"/>
</dbReference>
<feature type="transmembrane region" description="Helical" evidence="1">
    <location>
        <begin position="153"/>
        <end position="174"/>
    </location>
</feature>
<dbReference type="AlphaFoldDB" id="A0A5Q0Q9R3"/>
<name>A0A5Q0Q9R3_9SPHI</name>
<dbReference type="Proteomes" id="UP000326921">
    <property type="component" value="Chromosome"/>
</dbReference>
<reference evidence="2 3" key="1">
    <citation type="submission" date="2019-10" db="EMBL/GenBank/DDBJ databases">
        <authorList>
            <person name="Dong K."/>
        </authorList>
    </citation>
    <scope>NUCLEOTIDE SEQUENCE [LARGE SCALE GENOMIC DNA]</scope>
    <source>
        <strain evidence="3">dk4302</strain>
    </source>
</reference>
<dbReference type="PANTHER" id="PTHR34219:SF3">
    <property type="entry name" value="BLL7967 PROTEIN"/>
    <property type="match status" value="1"/>
</dbReference>
<sequence length="382" mass="43898">MFKTVSLWLHKWMGILSGIVVFILGITGCIYTFHDDLKLICYPQKYILVSPGQAQALSLSELSAIANKSLPDGEKVSRVDLFPAKNRSWIFRAQATDENAFGHWNYYTYSKRVFVNPYTGEVLAIENSKTEFFQLMLQLHMNLLLGKKIGHPLVAYSTVLFVFIMLTGVILWWPKRWKSNKISRSFWPKWSVNWKRLNHDLHNIIGFYSLILGLLIGITGLFFSFPAFKTWAGDQLDKLTSGSTAIEKIEPLNIQWGNNPLDDALSNLLKTYPNSGMMSIRLRKEDAASFDIQIRLEEQKTNKFKWYYFDKKALTLDKVISHDKQTAGERLGSLNFDLHTGNIAGWPTKILAFIISLFCASLPVTGYIIWINKSKKRVKRRI</sequence>